<dbReference type="EMBL" id="JADWOX010000001">
    <property type="protein sequence ID" value="MBI1682396.1"/>
    <property type="molecule type" value="Genomic_DNA"/>
</dbReference>
<evidence type="ECO:0000313" key="2">
    <source>
        <dbReference type="Proteomes" id="UP000639859"/>
    </source>
</evidence>
<accession>A0ABS0ST58</accession>
<comment type="caution">
    <text evidence="1">The sequence shown here is derived from an EMBL/GenBank/DDBJ whole genome shotgun (WGS) entry which is preliminary data.</text>
</comment>
<gene>
    <name evidence="1" type="ORF">I4Q42_01795</name>
</gene>
<organism evidence="1 2">
    <name type="scientific">Caulobacter hibisci</name>
    <dbReference type="NCBI Taxonomy" id="2035993"/>
    <lineage>
        <taxon>Bacteria</taxon>
        <taxon>Pseudomonadati</taxon>
        <taxon>Pseudomonadota</taxon>
        <taxon>Alphaproteobacteria</taxon>
        <taxon>Caulobacterales</taxon>
        <taxon>Caulobacteraceae</taxon>
        <taxon>Caulobacter</taxon>
    </lineage>
</organism>
<keyword evidence="2" id="KW-1185">Reference proteome</keyword>
<sequence length="1013" mass="105778">MVGNISSLGASVYREDNIDGVPASGDHDPVKSEIRALFATIDQTVSSALDGLILGNAVFYSTRALLYADLAHAANTLGVVYDDPDPAKIGVYVKSGGSGAGSWTLTAYPLSGTVIQDATDAATAAAREQAAKAIITAGEKFQVANILLGLSNGSTAIQDGEGRNIGFTIPSGQTGANSSLIAMMPVSPADMARRVGNVIRLITKYQVTADFLTIKTPSALGVRVFRADGSQDINEGSVDRTAQVGTVMTREDLYTVIGDEVAIGVSIQMPSGAGAAGSTHSIQVISTTFADDASLLAKATSPADAMLDQRLAPLIATMGPVLDSASVASNPAGGATVRYDELGRPRGWTIPAGQTGLNSYLQVVVPVDPTEVAALVGRTLRIQAAFNTSANYSRAITPVFQVDPLSDPAENLAAAVVRNTQNGTRHIIEFSADLPDELLSVQPYFQSNVSGTVGVEEWVELDTLTFQIVSSASDAQTLTEENLDMALGYATRSALASALLQIVHGSRPSFVTVAPSGANYTSPKAAAEAVIGERITNTTEIRTAAGVYTDVQWFLPDDMDLVGVDRDRVWLKGVQASDAPDADIKGNSTINLVNRNRLANVKVTALNMRYPVHSDSSGVLKDRLIEIDNCWIEHLGAPDAVWPTQHALGGGLSSGGTLRARNSTFRSPTSAVYAHNQLAFTRTARLELYGCDLQTTDDVGHAVALQALGAGLVTVVDLDGNRYGGDIYVSGASWLPETLAYQPSSRMEFAITARGPVDAPFYFTDDEARALKIESASTSGGSSIAVSGSAVAAIFGEPTTMPGGGGIKGYAYGSVDVSGIAVGANEDVIITRLGQRLGDCSSVSKTLSVVVNGGSPIVVTFSANHTAQSNATVLGIINAALGANATASLYNLSARYRPQFLAEQQALKNTSAVGIPMGSICAYDQNNRTIRLMTSTDPAWRYAGVAWEDIIPGDYGRVHIAGQEPLENLIRTDGASTAFGDTFSIDAAAPGKVSKGGTMGLLRVVRNGVVRVA</sequence>
<reference evidence="1 2" key="1">
    <citation type="submission" date="2020-11" db="EMBL/GenBank/DDBJ databases">
        <title>genome sequence of strain KACC 18849.</title>
        <authorList>
            <person name="Gao J."/>
            <person name="Zhang X."/>
        </authorList>
    </citation>
    <scope>NUCLEOTIDE SEQUENCE [LARGE SCALE GENOMIC DNA]</scope>
    <source>
        <strain evidence="1 2">KACC 18849</strain>
    </source>
</reference>
<evidence type="ECO:0000313" key="1">
    <source>
        <dbReference type="EMBL" id="MBI1682396.1"/>
    </source>
</evidence>
<dbReference type="RefSeq" id="WP_198574351.1">
    <property type="nucleotide sequence ID" value="NZ_JADWOX010000001.1"/>
</dbReference>
<protein>
    <recommendedName>
        <fullName evidence="3">DUF4815 domain-containing protein</fullName>
    </recommendedName>
</protein>
<dbReference type="Proteomes" id="UP000639859">
    <property type="component" value="Unassembled WGS sequence"/>
</dbReference>
<proteinExistence type="predicted"/>
<evidence type="ECO:0008006" key="3">
    <source>
        <dbReference type="Google" id="ProtNLM"/>
    </source>
</evidence>
<name>A0ABS0ST58_9CAUL</name>